<feature type="transmembrane region" description="Helical" evidence="2">
    <location>
        <begin position="12"/>
        <end position="34"/>
    </location>
</feature>
<reference evidence="3 4" key="1">
    <citation type="submission" date="2024-02" db="EMBL/GenBank/DDBJ databases">
        <title>A draft genome for the cacao thread blight pathogen Marasmius crinis-equi.</title>
        <authorList>
            <person name="Cohen S.P."/>
            <person name="Baruah I.K."/>
            <person name="Amoako-Attah I."/>
            <person name="Bukari Y."/>
            <person name="Meinhardt L.W."/>
            <person name="Bailey B.A."/>
        </authorList>
    </citation>
    <scope>NUCLEOTIDE SEQUENCE [LARGE SCALE GENOMIC DNA]</scope>
    <source>
        <strain evidence="3 4">GH-76</strain>
    </source>
</reference>
<feature type="transmembrane region" description="Helical" evidence="2">
    <location>
        <begin position="347"/>
        <end position="363"/>
    </location>
</feature>
<organism evidence="3 4">
    <name type="scientific">Marasmius crinis-equi</name>
    <dbReference type="NCBI Taxonomy" id="585013"/>
    <lineage>
        <taxon>Eukaryota</taxon>
        <taxon>Fungi</taxon>
        <taxon>Dikarya</taxon>
        <taxon>Basidiomycota</taxon>
        <taxon>Agaricomycotina</taxon>
        <taxon>Agaricomycetes</taxon>
        <taxon>Agaricomycetidae</taxon>
        <taxon>Agaricales</taxon>
        <taxon>Marasmiineae</taxon>
        <taxon>Marasmiaceae</taxon>
        <taxon>Marasmius</taxon>
    </lineage>
</organism>
<evidence type="ECO:0000256" key="2">
    <source>
        <dbReference type="SAM" id="Phobius"/>
    </source>
</evidence>
<evidence type="ECO:0000256" key="1">
    <source>
        <dbReference type="SAM" id="MobiDB-lite"/>
    </source>
</evidence>
<keyword evidence="2" id="KW-1133">Transmembrane helix</keyword>
<comment type="caution">
    <text evidence="3">The sequence shown here is derived from an EMBL/GenBank/DDBJ whole genome shotgun (WGS) entry which is preliminary data.</text>
</comment>
<feature type="transmembrane region" description="Helical" evidence="2">
    <location>
        <begin position="370"/>
        <end position="390"/>
    </location>
</feature>
<dbReference type="Proteomes" id="UP001465976">
    <property type="component" value="Unassembled WGS sequence"/>
</dbReference>
<gene>
    <name evidence="3" type="ORF">V5O48_001840</name>
</gene>
<evidence type="ECO:0000313" key="3">
    <source>
        <dbReference type="EMBL" id="KAL0580181.1"/>
    </source>
</evidence>
<evidence type="ECO:0000313" key="4">
    <source>
        <dbReference type="Proteomes" id="UP001465976"/>
    </source>
</evidence>
<sequence>MFAVSQLPSSDGFAAIILGLVSLQALFLGLQNVASLTELLLPDKAISSSDTSSQRRSTPSESDAAQSTPSDTATSVICGAFGSIIFYFGEILQSGSGSTTLLFLTAATLLTCCVSFWAEKPRASTTKTSGASTELNGSKHHLGKLRDRIVASRSYLATFFAFPRALPSATVTVTEVSPGALYLFYLAMMITATKITTDLGLCSAFEAHGACRQKFQANLWDVIFYHFVLMKVAMWQDLLLGISIAPIPDRFACILHRFQRPYAFVLLPSFIRLHYTFVWRKMIPLLTEGVDGMLSMLVSALWGGSAAALEQLADSIVNVNLSSRFAGLLTTATVLTFAPAVTGGNKGYWLVAIPAMTLLIAPWETIKQSVSSVIAFGFAILLFTHVFQRIADCSPFVVVGLALLSQALLVLWSFVIHHSVEARVSYAEAECWIVQNAIATVSATTSGARKGSYMHAARVIVDLASLGLLVGVLILTQRAIFIRRWAIPGLLFLQFGLSLGAMSVLAIAIVVQSYYHHLGGILTQDLEIRHPLA</sequence>
<keyword evidence="2" id="KW-0812">Transmembrane</keyword>
<feature type="transmembrane region" description="Helical" evidence="2">
    <location>
        <begin position="486"/>
        <end position="511"/>
    </location>
</feature>
<name>A0ABR3FXA9_9AGAR</name>
<protein>
    <submittedName>
        <fullName evidence="3">Uncharacterized protein</fullName>
    </submittedName>
</protein>
<feature type="compositionally biased region" description="Low complexity" evidence="1">
    <location>
        <begin position="48"/>
        <end position="60"/>
    </location>
</feature>
<dbReference type="EMBL" id="JBAHYK010000037">
    <property type="protein sequence ID" value="KAL0580181.1"/>
    <property type="molecule type" value="Genomic_DNA"/>
</dbReference>
<feature type="transmembrane region" description="Helical" evidence="2">
    <location>
        <begin position="396"/>
        <end position="416"/>
    </location>
</feature>
<feature type="transmembrane region" description="Helical" evidence="2">
    <location>
        <begin position="101"/>
        <end position="118"/>
    </location>
</feature>
<feature type="transmembrane region" description="Helical" evidence="2">
    <location>
        <begin position="459"/>
        <end position="480"/>
    </location>
</feature>
<accession>A0ABR3FXA9</accession>
<feature type="region of interest" description="Disordered" evidence="1">
    <location>
        <begin position="48"/>
        <end position="71"/>
    </location>
</feature>
<keyword evidence="4" id="KW-1185">Reference proteome</keyword>
<keyword evidence="2" id="KW-0472">Membrane</keyword>
<feature type="compositionally biased region" description="Polar residues" evidence="1">
    <location>
        <begin position="61"/>
        <end position="71"/>
    </location>
</feature>
<proteinExistence type="predicted"/>
<feature type="transmembrane region" description="Helical" evidence="2">
    <location>
        <begin position="72"/>
        <end position="89"/>
    </location>
</feature>